<feature type="region of interest" description="Disordered" evidence="5">
    <location>
        <begin position="694"/>
        <end position="723"/>
    </location>
</feature>
<dbReference type="Proteomes" id="UP000515154">
    <property type="component" value="Linkage group LG11"/>
</dbReference>
<organism evidence="7 8">
    <name type="scientific">Octopus sinensis</name>
    <name type="common">East Asian common octopus</name>
    <dbReference type="NCBI Taxonomy" id="2607531"/>
    <lineage>
        <taxon>Eukaryota</taxon>
        <taxon>Metazoa</taxon>
        <taxon>Spiralia</taxon>
        <taxon>Lophotrochozoa</taxon>
        <taxon>Mollusca</taxon>
        <taxon>Cephalopoda</taxon>
        <taxon>Coleoidea</taxon>
        <taxon>Octopodiformes</taxon>
        <taxon>Octopoda</taxon>
        <taxon>Incirrata</taxon>
        <taxon>Octopodidae</taxon>
        <taxon>Octopus</taxon>
    </lineage>
</organism>
<dbReference type="PANTHER" id="PTHR18921:SF2">
    <property type="entry name" value="THYROID RECEPTOR-INTERACTING PROTEIN 11"/>
    <property type="match status" value="1"/>
</dbReference>
<evidence type="ECO:0000313" key="7">
    <source>
        <dbReference type="Proteomes" id="UP000515154"/>
    </source>
</evidence>
<dbReference type="GO" id="GO:0031267">
    <property type="term" value="F:small GTPase binding"/>
    <property type="evidence" value="ECO:0007669"/>
    <property type="project" value="TreeGrafter"/>
</dbReference>
<feature type="region of interest" description="Disordered" evidence="5">
    <location>
        <begin position="479"/>
        <end position="503"/>
    </location>
</feature>
<feature type="compositionally biased region" description="Basic and acidic residues" evidence="5">
    <location>
        <begin position="262"/>
        <end position="281"/>
    </location>
</feature>
<dbReference type="GO" id="GO:0007030">
    <property type="term" value="P:Golgi organization"/>
    <property type="evidence" value="ECO:0007669"/>
    <property type="project" value="TreeGrafter"/>
</dbReference>
<dbReference type="PANTHER" id="PTHR18921">
    <property type="entry name" value="MYOSIN HEAVY CHAIN - RELATED"/>
    <property type="match status" value="1"/>
</dbReference>
<feature type="coiled-coil region" evidence="4">
    <location>
        <begin position="1809"/>
        <end position="1900"/>
    </location>
</feature>
<dbReference type="GO" id="GO:0006888">
    <property type="term" value="P:endoplasmic reticulum to Golgi vesicle-mediated transport"/>
    <property type="evidence" value="ECO:0007669"/>
    <property type="project" value="TreeGrafter"/>
</dbReference>
<evidence type="ECO:0000256" key="3">
    <source>
        <dbReference type="ARBA" id="ARBA00023054"/>
    </source>
</evidence>
<proteinExistence type="predicted"/>
<keyword evidence="7" id="KW-1185">Reference proteome</keyword>
<evidence type="ECO:0000256" key="1">
    <source>
        <dbReference type="ARBA" id="ARBA00004555"/>
    </source>
</evidence>
<feature type="coiled-coil region" evidence="4">
    <location>
        <begin position="161"/>
        <end position="226"/>
    </location>
</feature>
<sequence length="2095" mass="241345">MSWLGGSISTITGQLSNFTKDILTEGTEEVSDHVTELHLAQKKIQELENTTLALKSENDWLKKLNKDLEDKAECSELQINSISREYRGVLEFKEVPAWNQTRNLEKENQLLKQQNHELQEAHINSVVSKDQKSPPLESSFYSNSSNRNSGFVNDELDFGENINLQHEVNRLRSSVQHLQSECKHWKSIASQRSSERGESSQVLADIAELQNKNKELEKQFHTEKERHHDEVSALQNMYYQKITDLKKTYQEKLDSQQTSGNETKEAVESAEEKTLKKQLEHSEDEINRLNSYISSMEDKLNLLETAAKNDVGAQKKGETVANMDSDKDKVSYREEKGEGDYRDTLESLRSEIEDLKNQNFVLIKENGNLKKHLEEDSKPVVELEGNMSWDHYDELEGSSNVLQRASHRPFEDLDENDCQNKNASRSEMQEQMSALQNQVEKYEREIERFEYLKSDWQLEKEALEDVLMNLRNQLKDKESANNLAQDQKEELAEVEQQEKNNDDDISFETAEYLLDKAAASLYPLKMGYLREPRSMNSDEEDASSDFSVDIEKFDRQVALLTQANADLEREREYLLQEKHHANDEISYFKDKATSLEEKYTEKVKNEKSLKEKLKEAKHQLAEKDEQIEKLISEKDDVQSSLEELDSQHQEAISQLIDNRHDLAKKVREKSDQIDQLQAELKQIQFQLDTANDTVSKQRSDLEEQSRSQHVSHDQLNELSSEKDRLSNQIEDLKAKLEKAAYVVNELHLDKKELCQKMAEKEEGLNNEIRELAAQNKELELKNSELREKLSQPQETVDTSEMEFRNKCLDKEIQNLKENVKEYAELNRMNEMKLVDNEDRFTKLTKEIDEVKKDNTSLVMKCSALRKENQFQLKATEDKNSKEGFEINHLQQGTDSLSQGLGHVLQDSEKPDASLLLESISSTGELLEDYLVNVLERNGAEPSGKPAEHTKAKQVKMCLAYLKARLKDRQEELHISNQNEEHSKIMIEKCEEIEALRTQVVELRKDLVSSMERIQEFEDISNRNQELEDQVEKLNSKNLELTNEMSVILSNDSKDSANSHCDPKTLDLITDLESELLSSKNKIKSLEKMVCKLQTSSGVAPEKELMKGVVDKNSLNSETSDILSLQAKVEKDEQELRYFKNILQDISSIIDSEKLQGLNKDVIEYLKQLKAGEFEDRYSTGGSEGDADEVVEKADEIRDPESLKCFSEKKIVSEEISVQKQSCTAVANGNAQVEELEKLQRIVSEKDNIIQELQNNNAMLLKMIESKSVSVYGDKSLLELHQLSNDVKDLKLEKEQMISVMDEKTRECSSLKAEVHRLMAIVSEERNAIDHLQLENQQLLQSQNKVVSNDASEAGGMQKEALQKLSNIIRDKDVEIDALKQKNKTLLTIFQDSSQSGPQINSLIQDKENLKKQLGVLQAERDQIVSYLNQKHQESVAYHNEIQRLNAYIQNEAEKYDQLKCEHDRLMPLYEDRNQTLIKTQNELVNYKQKYSELEAKYEELLQRSNVSETVDVITYNNKVEEISFLQERLSKVQAALTEQEQKVQGQLHSNNDTERTLREIELERNNLKKQYDSLTFQFSELQTKLNELKTEIASSQRLNEEHNIEISALKEINHKLSLTIQQKEFELRNVTEKANTVTAMLQKQQGERSELDLLLRESESIRQQAVQFQQERDQVILSMRNLQTEKEEMTKEMQKFRDRNDKQNRELERLKMHLLQIEEAYTKEALDSEEREKNLRNKLAATEEKAYITAAAVESAGQHSSAQIENMNQQLHALASQRDNAYLQLSTYQEQCKQYATSLMNLQMVLEQFQAERESQMTAEKQKNEAEQNHLRALIENLQSSLQDTQEKLSEAEDGLQAAERLSEQIDLKMNHIEQLKAEVEEKEKLLKEADQEIHRLKFDSEAFVDKLVMKNLIINYLSTSQTKKGDVLRLIGGILEFSPEDFSKAEGSFRKSWVLGFFQTSSIPPSVSPKPSPSKFNKSFSELFVNFLEKESSPPPPALRMKTETLEKEVRSKGKVKKESHERNFNPFTAPRHVAMPIPINDHLSTQGQHLLMAPMAPNFPVLSPLSSGSQTNPPQVGLMSSSTILNDVLTQKS</sequence>
<feature type="coiled-coil region" evidence="4">
    <location>
        <begin position="985"/>
        <end position="1043"/>
    </location>
</feature>
<evidence type="ECO:0000259" key="6">
    <source>
        <dbReference type="PROSITE" id="PS50913"/>
    </source>
</evidence>
<gene>
    <name evidence="8" type="primary">LOC115217202</name>
</gene>
<feature type="region of interest" description="Disordered" evidence="5">
    <location>
        <begin position="125"/>
        <end position="144"/>
    </location>
</feature>
<feature type="compositionally biased region" description="Basic and acidic residues" evidence="5">
    <location>
        <begin position="486"/>
        <end position="502"/>
    </location>
</feature>
<dbReference type="Gene3D" id="1.10.287.2610">
    <property type="match status" value="1"/>
</dbReference>
<dbReference type="PROSITE" id="PS50913">
    <property type="entry name" value="GRIP"/>
    <property type="match status" value="1"/>
</dbReference>
<feature type="coiled-coil region" evidence="4">
    <location>
        <begin position="30"/>
        <end position="124"/>
    </location>
</feature>
<feature type="domain" description="GRIP" evidence="6">
    <location>
        <begin position="1900"/>
        <end position="1949"/>
    </location>
</feature>
<protein>
    <submittedName>
        <fullName evidence="8">Thyroid receptor-interacting protein 11 isoform X1</fullName>
    </submittedName>
</protein>
<accession>A0A7E6F707</accession>
<feature type="compositionally biased region" description="Basic and acidic residues" evidence="5">
    <location>
        <begin position="695"/>
        <end position="723"/>
    </location>
</feature>
<evidence type="ECO:0000313" key="8">
    <source>
        <dbReference type="RefSeq" id="XP_036363273.1"/>
    </source>
</evidence>
<dbReference type="GO" id="GO:0005794">
    <property type="term" value="C:Golgi apparatus"/>
    <property type="evidence" value="ECO:0007669"/>
    <property type="project" value="UniProtKB-SubCell"/>
</dbReference>
<keyword evidence="8" id="KW-0675">Receptor</keyword>
<evidence type="ECO:0000256" key="4">
    <source>
        <dbReference type="SAM" id="Coils"/>
    </source>
</evidence>
<keyword evidence="2" id="KW-0333">Golgi apparatus</keyword>
<dbReference type="RefSeq" id="XP_036363273.1">
    <property type="nucleotide sequence ID" value="XM_036507380.1"/>
</dbReference>
<evidence type="ECO:0000256" key="2">
    <source>
        <dbReference type="ARBA" id="ARBA00023034"/>
    </source>
</evidence>
<reference evidence="8" key="1">
    <citation type="submission" date="2025-08" db="UniProtKB">
        <authorList>
            <consortium name="RefSeq"/>
        </authorList>
    </citation>
    <scope>IDENTIFICATION</scope>
</reference>
<feature type="coiled-coil region" evidence="4">
    <location>
        <begin position="1651"/>
        <end position="1784"/>
    </location>
</feature>
<name>A0A7E6F707_9MOLL</name>
<feature type="coiled-coil region" evidence="4">
    <location>
        <begin position="338"/>
        <end position="365"/>
    </location>
</feature>
<feature type="region of interest" description="Disordered" evidence="5">
    <location>
        <begin position="252"/>
        <end position="281"/>
    </location>
</feature>
<feature type="coiled-coil region" evidence="4">
    <location>
        <begin position="1279"/>
        <end position="1605"/>
    </location>
</feature>
<dbReference type="InterPro" id="IPR000237">
    <property type="entry name" value="GRIP_dom"/>
</dbReference>
<keyword evidence="3 4" id="KW-0175">Coiled coil</keyword>
<comment type="subcellular location">
    <subcellularLocation>
        <location evidence="1">Golgi apparatus</location>
    </subcellularLocation>
</comment>
<evidence type="ECO:0000256" key="5">
    <source>
        <dbReference type="SAM" id="MobiDB-lite"/>
    </source>
</evidence>
<feature type="region of interest" description="Disordered" evidence="5">
    <location>
        <begin position="314"/>
        <end position="338"/>
    </location>
</feature>